<protein>
    <submittedName>
        <fullName evidence="4">Uncharacterized protein si:ch211-67e16.3 isoform X1</fullName>
    </submittedName>
</protein>
<keyword evidence="1" id="KW-0472">Membrane</keyword>
<dbReference type="RefSeq" id="XP_017324578.1">
    <property type="nucleotide sequence ID" value="XM_017469089.2"/>
</dbReference>
<evidence type="ECO:0000256" key="2">
    <source>
        <dbReference type="SAM" id="SignalP"/>
    </source>
</evidence>
<proteinExistence type="predicted"/>
<dbReference type="OrthoDB" id="8439679at2759"/>
<keyword evidence="3" id="KW-1185">Reference proteome</keyword>
<evidence type="ECO:0000313" key="3">
    <source>
        <dbReference type="Proteomes" id="UP000221080"/>
    </source>
</evidence>
<reference evidence="3" key="1">
    <citation type="journal article" date="2016" name="Nat. Commun.">
        <title>The channel catfish genome sequence provides insights into the evolution of scale formation in teleosts.</title>
        <authorList>
            <person name="Liu Z."/>
            <person name="Liu S."/>
            <person name="Yao J."/>
            <person name="Bao L."/>
            <person name="Zhang J."/>
            <person name="Li Y."/>
            <person name="Jiang C."/>
            <person name="Sun L."/>
            <person name="Wang R."/>
            <person name="Zhang Y."/>
            <person name="Zhou T."/>
            <person name="Zeng Q."/>
            <person name="Fu Q."/>
            <person name="Gao S."/>
            <person name="Li N."/>
            <person name="Koren S."/>
            <person name="Jiang Y."/>
            <person name="Zimin A."/>
            <person name="Xu P."/>
            <person name="Phillippy A.M."/>
            <person name="Geng X."/>
            <person name="Song L."/>
            <person name="Sun F."/>
            <person name="Li C."/>
            <person name="Wang X."/>
            <person name="Chen A."/>
            <person name="Jin Y."/>
            <person name="Yuan Z."/>
            <person name="Yang Y."/>
            <person name="Tan S."/>
            <person name="Peatman E."/>
            <person name="Lu J."/>
            <person name="Qin Z."/>
            <person name="Dunham R."/>
            <person name="Li Z."/>
            <person name="Sonstegard T."/>
            <person name="Feng J."/>
            <person name="Danzmann R.G."/>
            <person name="Schroeder S."/>
            <person name="Scheffler B."/>
            <person name="Duke M.V."/>
            <person name="Ballard L."/>
            <person name="Kucuktas H."/>
            <person name="Kaltenboeck L."/>
            <person name="Liu H."/>
            <person name="Armbruster J."/>
            <person name="Xie Y."/>
            <person name="Kirby M.L."/>
            <person name="Tian Y."/>
            <person name="Flanagan M.E."/>
            <person name="Mu W."/>
            <person name="Waldbieser G.C."/>
        </authorList>
    </citation>
    <scope>NUCLEOTIDE SEQUENCE [LARGE SCALE GENOMIC DNA]</scope>
    <source>
        <strain evidence="3">SDA103</strain>
    </source>
</reference>
<keyword evidence="1" id="KW-1133">Transmembrane helix</keyword>
<feature type="signal peptide" evidence="2">
    <location>
        <begin position="1"/>
        <end position="22"/>
    </location>
</feature>
<accession>A0A2D0R1Q5</accession>
<dbReference type="AlphaFoldDB" id="A0A2D0R1Q5"/>
<organism evidence="3 4">
    <name type="scientific">Ictalurus punctatus</name>
    <name type="common">Channel catfish</name>
    <name type="synonym">Silurus punctatus</name>
    <dbReference type="NCBI Taxonomy" id="7998"/>
    <lineage>
        <taxon>Eukaryota</taxon>
        <taxon>Metazoa</taxon>
        <taxon>Chordata</taxon>
        <taxon>Craniata</taxon>
        <taxon>Vertebrata</taxon>
        <taxon>Euteleostomi</taxon>
        <taxon>Actinopterygii</taxon>
        <taxon>Neopterygii</taxon>
        <taxon>Teleostei</taxon>
        <taxon>Ostariophysi</taxon>
        <taxon>Siluriformes</taxon>
        <taxon>Ictaluridae</taxon>
        <taxon>Ictalurus</taxon>
    </lineage>
</organism>
<keyword evidence="2" id="KW-0732">Signal</keyword>
<evidence type="ECO:0000313" key="4">
    <source>
        <dbReference type="RefSeq" id="XP_017324578.1"/>
    </source>
</evidence>
<name>A0A2D0R1Q5_ICTPU</name>
<dbReference type="GeneID" id="108266094"/>
<gene>
    <name evidence="4" type="primary">si:ch211-67e16.3</name>
</gene>
<feature type="transmembrane region" description="Helical" evidence="1">
    <location>
        <begin position="152"/>
        <end position="176"/>
    </location>
</feature>
<feature type="chain" id="PRO_5012361547" evidence="2">
    <location>
        <begin position="23"/>
        <end position="244"/>
    </location>
</feature>
<dbReference type="Proteomes" id="UP000221080">
    <property type="component" value="Chromosome 6"/>
</dbReference>
<evidence type="ECO:0000256" key="1">
    <source>
        <dbReference type="SAM" id="Phobius"/>
    </source>
</evidence>
<sequence length="244" mass="28020">MSDRDFTLLFCLSLTLQHVCTGFQVWTLLQYNSKDNNSVNIICQHNALENWTIRAEVLMNNENFCNAKQNNTACEMRQEGKQFNFTLKITAEQRRLPFNCLVYKSGPLPIQLRKGEEMMLFPGCDIPPPIPTNSSKCLDVGSDCAHTALVGLLTWALIGFVLLLFLYSFIITVVYIKLRLAISEELTLTYVPMQQNWFRPKKKVKVQGADKNAEYMDMRKVHHQAQPIRDMNHNSRLNPVGFSV</sequence>
<dbReference type="KEGG" id="ipu:108266094"/>
<reference evidence="4" key="2">
    <citation type="submission" date="2025-08" db="UniProtKB">
        <authorList>
            <consortium name="RefSeq"/>
        </authorList>
    </citation>
    <scope>IDENTIFICATION</scope>
    <source>
        <tissue evidence="4">Blood</tissue>
    </source>
</reference>
<keyword evidence="1" id="KW-0812">Transmembrane</keyword>